<evidence type="ECO:0000256" key="4">
    <source>
        <dbReference type="ARBA" id="ARBA00022777"/>
    </source>
</evidence>
<comment type="caution">
    <text evidence="10">The sequence shown here is derived from an EMBL/GenBank/DDBJ whole genome shotgun (WGS) entry which is preliminary data.</text>
</comment>
<keyword evidence="4 10" id="KW-0418">Kinase</keyword>
<protein>
    <submittedName>
        <fullName evidence="10">Protein kinase superfamily protein</fullName>
    </submittedName>
</protein>
<accession>A0AAD7LLI8</accession>
<dbReference type="SMART" id="SM00220">
    <property type="entry name" value="S_TKc"/>
    <property type="match status" value="1"/>
</dbReference>
<evidence type="ECO:0000259" key="9">
    <source>
        <dbReference type="PROSITE" id="PS50011"/>
    </source>
</evidence>
<dbReference type="FunFam" id="1.10.510.10:FF:000256">
    <property type="entry name" value="Serine/threonine-protein kinase TOUSLED"/>
    <property type="match status" value="1"/>
</dbReference>
<keyword evidence="3 6" id="KW-0547">Nucleotide-binding</keyword>
<organism evidence="10 11">
    <name type="scientific">Quillaja saponaria</name>
    <name type="common">Soap bark tree</name>
    <dbReference type="NCBI Taxonomy" id="32244"/>
    <lineage>
        <taxon>Eukaryota</taxon>
        <taxon>Viridiplantae</taxon>
        <taxon>Streptophyta</taxon>
        <taxon>Embryophyta</taxon>
        <taxon>Tracheophyta</taxon>
        <taxon>Spermatophyta</taxon>
        <taxon>Magnoliopsida</taxon>
        <taxon>eudicotyledons</taxon>
        <taxon>Gunneridae</taxon>
        <taxon>Pentapetalae</taxon>
        <taxon>rosids</taxon>
        <taxon>fabids</taxon>
        <taxon>Fabales</taxon>
        <taxon>Quillajaceae</taxon>
        <taxon>Quillaja</taxon>
    </lineage>
</organism>
<dbReference type="AlphaFoldDB" id="A0AAD7LLI8"/>
<feature type="coiled-coil region" evidence="7">
    <location>
        <begin position="191"/>
        <end position="242"/>
    </location>
</feature>
<feature type="region of interest" description="Disordered" evidence="8">
    <location>
        <begin position="40"/>
        <end position="59"/>
    </location>
</feature>
<feature type="domain" description="Protein kinase" evidence="9">
    <location>
        <begin position="405"/>
        <end position="678"/>
    </location>
</feature>
<evidence type="ECO:0000256" key="3">
    <source>
        <dbReference type="ARBA" id="ARBA00022741"/>
    </source>
</evidence>
<name>A0AAD7LLI8_QUISA</name>
<evidence type="ECO:0000256" key="5">
    <source>
        <dbReference type="ARBA" id="ARBA00022840"/>
    </source>
</evidence>
<evidence type="ECO:0000256" key="2">
    <source>
        <dbReference type="ARBA" id="ARBA00022679"/>
    </source>
</evidence>
<evidence type="ECO:0000256" key="6">
    <source>
        <dbReference type="PROSITE-ProRule" id="PRU10141"/>
    </source>
</evidence>
<evidence type="ECO:0000313" key="11">
    <source>
        <dbReference type="Proteomes" id="UP001163823"/>
    </source>
</evidence>
<dbReference type="Pfam" id="PF00069">
    <property type="entry name" value="Pkinase"/>
    <property type="match status" value="1"/>
</dbReference>
<feature type="coiled-coil region" evidence="7">
    <location>
        <begin position="356"/>
        <end position="390"/>
    </location>
</feature>
<feature type="compositionally biased region" description="Low complexity" evidence="8">
    <location>
        <begin position="10"/>
        <end position="20"/>
    </location>
</feature>
<dbReference type="GO" id="GO:0005524">
    <property type="term" value="F:ATP binding"/>
    <property type="evidence" value="ECO:0007669"/>
    <property type="project" value="UniProtKB-UniRule"/>
</dbReference>
<dbReference type="GO" id="GO:0035556">
    <property type="term" value="P:intracellular signal transduction"/>
    <property type="evidence" value="ECO:0007669"/>
    <property type="project" value="TreeGrafter"/>
</dbReference>
<dbReference type="GO" id="GO:0005634">
    <property type="term" value="C:nucleus"/>
    <property type="evidence" value="ECO:0007669"/>
    <property type="project" value="TreeGrafter"/>
</dbReference>
<dbReference type="InterPro" id="IPR000719">
    <property type="entry name" value="Prot_kinase_dom"/>
</dbReference>
<keyword evidence="5 6" id="KW-0067">ATP-binding</keyword>
<feature type="region of interest" description="Disordered" evidence="8">
    <location>
        <begin position="68"/>
        <end position="93"/>
    </location>
</feature>
<keyword evidence="7" id="KW-0175">Coiled coil</keyword>
<proteinExistence type="predicted"/>
<dbReference type="PANTHER" id="PTHR22974:SF23">
    <property type="entry name" value="TOUSLED-LIKE KINASE, ISOFORM G"/>
    <property type="match status" value="1"/>
</dbReference>
<dbReference type="Proteomes" id="UP001163823">
    <property type="component" value="Chromosome 8"/>
</dbReference>
<feature type="region of interest" description="Disordered" evidence="8">
    <location>
        <begin position="128"/>
        <end position="155"/>
    </location>
</feature>
<feature type="region of interest" description="Disordered" evidence="8">
    <location>
        <begin position="1"/>
        <end position="25"/>
    </location>
</feature>
<dbReference type="PROSITE" id="PS00108">
    <property type="entry name" value="PROTEIN_KINASE_ST"/>
    <property type="match status" value="1"/>
</dbReference>
<feature type="binding site" evidence="6">
    <location>
        <position position="434"/>
    </location>
    <ligand>
        <name>ATP</name>
        <dbReference type="ChEBI" id="CHEBI:30616"/>
    </ligand>
</feature>
<feature type="coiled-coil region" evidence="7">
    <location>
        <begin position="299"/>
        <end position="326"/>
    </location>
</feature>
<dbReference type="PROSITE" id="PS00107">
    <property type="entry name" value="PROTEIN_KINASE_ATP"/>
    <property type="match status" value="1"/>
</dbReference>
<dbReference type="InterPro" id="IPR008271">
    <property type="entry name" value="Ser/Thr_kinase_AS"/>
</dbReference>
<gene>
    <name evidence="10" type="ORF">O6P43_020819</name>
</gene>
<dbReference type="PANTHER" id="PTHR22974">
    <property type="entry name" value="MIXED LINEAGE PROTEIN KINASE"/>
    <property type="match status" value="1"/>
</dbReference>
<sequence>MSDDMIMHLSSNSSNQSDQSLPTKIAKLEARMVGKPSLAAATLPSAQQPTWSSVSSAGKFGGAAEDLTELSTSSDSDDDNGGEFLIQANTGKRTKLQEGDNSNILEHVEVVTDGWQTSVDTVDTKANIDVSKKKHVRGRGNSGSGRGRGPKVNDQTRIQVSPPTVLPSNGHLENLYHKGVRLKEQFNIDNCASSEEEIASLRAKVVALEEDLRRTNQAASDYQSLCCQLEKEVKDLKDHEQKMKPKRTKIISDLLISVSKAERQEARMKVRQDSFRLGNVGVIRAGTIISETWEDGQALKDLNAHIRQLLETKEAIERQRKLLKKRQHDKGDGTDAETGGQEEDVLIQDEIYKTRLASIKREEETILRERDRYELEKGRLIREMKRIRDEDGSRFNNFQILNHQYALLNLLGKGGFSEVYKAYDLVDHRYVACKLHGLNAQWSEEKKQSYIRHAIREYNIHKTLVHHHIVRLWDIFEIDQNTFCTILEYCSGKDLDAVLKATHILPEKEARIILVQIFQGLVYLNKRTQKIIHYDLKPGNVLFDELGVAKVTDFGLSKIVEDDVGSQGMELTSQGAGTYWYLPPECFELTRTPLISSKVDVWSAGILFYQMLFGRRPFGHDQTQERILREDTIIKARKVEFPARPAVTNEAKDFIRRCLTYGQGERPDVLTIAQDPYLSYSKK</sequence>
<dbReference type="InterPro" id="IPR017441">
    <property type="entry name" value="Protein_kinase_ATP_BS"/>
</dbReference>
<dbReference type="KEGG" id="qsa:O6P43_020819"/>
<reference evidence="10" key="1">
    <citation type="journal article" date="2023" name="Science">
        <title>Elucidation of the pathway for biosynthesis of saponin adjuvants from the soapbark tree.</title>
        <authorList>
            <person name="Reed J."/>
            <person name="Orme A."/>
            <person name="El-Demerdash A."/>
            <person name="Owen C."/>
            <person name="Martin L.B.B."/>
            <person name="Misra R.C."/>
            <person name="Kikuchi S."/>
            <person name="Rejzek M."/>
            <person name="Martin A.C."/>
            <person name="Harkess A."/>
            <person name="Leebens-Mack J."/>
            <person name="Louveau T."/>
            <person name="Stephenson M.J."/>
            <person name="Osbourn A."/>
        </authorList>
    </citation>
    <scope>NUCLEOTIDE SEQUENCE</scope>
    <source>
        <strain evidence="10">S10</strain>
    </source>
</reference>
<keyword evidence="2" id="KW-0808">Transferase</keyword>
<keyword evidence="1" id="KW-0723">Serine/threonine-protein kinase</keyword>
<evidence type="ECO:0000256" key="1">
    <source>
        <dbReference type="ARBA" id="ARBA00022527"/>
    </source>
</evidence>
<dbReference type="Gene3D" id="1.10.510.10">
    <property type="entry name" value="Transferase(Phosphotransferase) domain 1"/>
    <property type="match status" value="1"/>
</dbReference>
<dbReference type="PROSITE" id="PS50011">
    <property type="entry name" value="PROTEIN_KINASE_DOM"/>
    <property type="match status" value="1"/>
</dbReference>
<dbReference type="SUPFAM" id="SSF56112">
    <property type="entry name" value="Protein kinase-like (PK-like)"/>
    <property type="match status" value="1"/>
</dbReference>
<feature type="compositionally biased region" description="Polar residues" evidence="8">
    <location>
        <begin position="44"/>
        <end position="56"/>
    </location>
</feature>
<dbReference type="GO" id="GO:0004674">
    <property type="term" value="F:protein serine/threonine kinase activity"/>
    <property type="evidence" value="ECO:0007669"/>
    <property type="project" value="UniProtKB-KW"/>
</dbReference>
<dbReference type="EMBL" id="JARAOO010000008">
    <property type="protein sequence ID" value="KAJ7960364.1"/>
    <property type="molecule type" value="Genomic_DNA"/>
</dbReference>
<evidence type="ECO:0000313" key="10">
    <source>
        <dbReference type="EMBL" id="KAJ7960364.1"/>
    </source>
</evidence>
<dbReference type="GO" id="GO:0007059">
    <property type="term" value="P:chromosome segregation"/>
    <property type="evidence" value="ECO:0007669"/>
    <property type="project" value="TreeGrafter"/>
</dbReference>
<dbReference type="InterPro" id="IPR011009">
    <property type="entry name" value="Kinase-like_dom_sf"/>
</dbReference>
<keyword evidence="11" id="KW-1185">Reference proteome</keyword>
<evidence type="ECO:0000256" key="8">
    <source>
        <dbReference type="SAM" id="MobiDB-lite"/>
    </source>
</evidence>
<evidence type="ECO:0000256" key="7">
    <source>
        <dbReference type="SAM" id="Coils"/>
    </source>
</evidence>
<dbReference type="CDD" id="cd13990">
    <property type="entry name" value="STKc_TLK"/>
    <property type="match status" value="1"/>
</dbReference>